<feature type="binding site" evidence="4">
    <location>
        <position position="174"/>
    </location>
    <ligand>
        <name>Zn(2+)</name>
        <dbReference type="ChEBI" id="CHEBI:29105"/>
        <label>1</label>
        <note>catalytic</note>
    </ligand>
</feature>
<dbReference type="GeneID" id="62640271"/>
<accession>A0A9Q2NWT6</accession>
<dbReference type="InterPro" id="IPR013785">
    <property type="entry name" value="Aldolase_TIM"/>
</dbReference>
<feature type="active site" description="Proton donor" evidence="3">
    <location>
        <position position="82"/>
    </location>
</feature>
<dbReference type="PIRSF" id="PIRSF001359">
    <property type="entry name" value="F_bP_aldolase_II"/>
    <property type="match status" value="1"/>
</dbReference>
<dbReference type="RefSeq" id="WP_085628547.1">
    <property type="nucleotide sequence ID" value="NZ_JAFBWU010000009.1"/>
</dbReference>
<keyword evidence="2" id="KW-0113">Calvin cycle</keyword>
<dbReference type="GO" id="GO:0008270">
    <property type="term" value="F:zinc ion binding"/>
    <property type="evidence" value="ECO:0007669"/>
    <property type="project" value="InterPro"/>
</dbReference>
<protein>
    <submittedName>
        <fullName evidence="5">Class II fructose-bisphosphate aldolase</fullName>
    </submittedName>
</protein>
<reference evidence="5 8" key="1">
    <citation type="submission" date="2021-01" db="EMBL/GenBank/DDBJ databases">
        <title>Diatom-associated Roseobacters Show Island Model of Population Structure.</title>
        <authorList>
            <person name="Qu L."/>
            <person name="Feng X."/>
            <person name="Chen Y."/>
            <person name="Li L."/>
            <person name="Wang X."/>
            <person name="Hu Z."/>
            <person name="Wang H."/>
            <person name="Luo H."/>
        </authorList>
    </citation>
    <scope>NUCLEOTIDE SEQUENCE</scope>
    <source>
        <strain evidence="6 8">CC28-63</strain>
        <strain evidence="5">CC28-69</strain>
    </source>
</reference>
<gene>
    <name evidence="5" type="ORF">JQX41_14880</name>
    <name evidence="6" type="ORF">JQX48_14890</name>
</gene>
<dbReference type="GO" id="GO:0019253">
    <property type="term" value="P:reductive pentose-phosphate cycle"/>
    <property type="evidence" value="ECO:0007669"/>
    <property type="project" value="UniProtKB-KW"/>
</dbReference>
<comment type="pathway">
    <text evidence="1">Carbohydrate biosynthesis; Calvin cycle.</text>
</comment>
<dbReference type="InterPro" id="IPR000771">
    <property type="entry name" value="FBA_II"/>
</dbReference>
<dbReference type="Proteomes" id="UP000809440">
    <property type="component" value="Unassembled WGS sequence"/>
</dbReference>
<evidence type="ECO:0000256" key="4">
    <source>
        <dbReference type="PIRSR" id="PIRSR001359-3"/>
    </source>
</evidence>
<dbReference type="Pfam" id="PF01116">
    <property type="entry name" value="F_bP_aldolase"/>
    <property type="match status" value="1"/>
</dbReference>
<dbReference type="OrthoDB" id="9803995at2"/>
<comment type="cofactor">
    <cofactor evidence="4">
        <name>Zn(2+)</name>
        <dbReference type="ChEBI" id="CHEBI:29105"/>
    </cofactor>
    <text evidence="4">Binds 2 Zn(2+) ions per subunit. One is catalytic and the other provides a structural contribution.</text>
</comment>
<keyword evidence="8" id="KW-1185">Reference proteome</keyword>
<evidence type="ECO:0000256" key="1">
    <source>
        <dbReference type="ARBA" id="ARBA00005215"/>
    </source>
</evidence>
<dbReference type="GO" id="GO:0016832">
    <property type="term" value="F:aldehyde-lyase activity"/>
    <property type="evidence" value="ECO:0007669"/>
    <property type="project" value="InterPro"/>
</dbReference>
<evidence type="ECO:0000313" key="7">
    <source>
        <dbReference type="Proteomes" id="UP000755667"/>
    </source>
</evidence>
<feature type="binding site" evidence="4">
    <location>
        <position position="83"/>
    </location>
    <ligand>
        <name>Zn(2+)</name>
        <dbReference type="ChEBI" id="CHEBI:29105"/>
        <label>1</label>
        <note>catalytic</note>
    </ligand>
</feature>
<feature type="binding site" evidence="4">
    <location>
        <position position="104"/>
    </location>
    <ligand>
        <name>Zn(2+)</name>
        <dbReference type="ChEBI" id="CHEBI:29105"/>
        <label>2</label>
    </ligand>
</feature>
<keyword evidence="4" id="KW-0862">Zinc</keyword>
<dbReference type="PANTHER" id="PTHR30304:SF0">
    <property type="entry name" value="D-TAGATOSE-1,6-BISPHOSPHATE ALDOLASE SUBUNIT GATY-RELATED"/>
    <property type="match status" value="1"/>
</dbReference>
<feature type="binding site" evidence="4">
    <location>
        <position position="134"/>
    </location>
    <ligand>
        <name>Zn(2+)</name>
        <dbReference type="ChEBI" id="CHEBI:29105"/>
        <label>2</label>
    </ligand>
</feature>
<dbReference type="EMBL" id="JAFBXF010000009">
    <property type="protein sequence ID" value="MBM2418267.1"/>
    <property type="molecule type" value="Genomic_DNA"/>
</dbReference>
<evidence type="ECO:0000313" key="6">
    <source>
        <dbReference type="EMBL" id="MBM2418267.1"/>
    </source>
</evidence>
<name>A0A9Q2NWT6_9RHOB</name>
<dbReference type="SUPFAM" id="SSF51569">
    <property type="entry name" value="Aldolase"/>
    <property type="match status" value="1"/>
</dbReference>
<organism evidence="5 7">
    <name type="scientific">Marivita cryptomonadis</name>
    <dbReference type="NCBI Taxonomy" id="505252"/>
    <lineage>
        <taxon>Bacteria</taxon>
        <taxon>Pseudomonadati</taxon>
        <taxon>Pseudomonadota</taxon>
        <taxon>Alphaproteobacteria</taxon>
        <taxon>Rhodobacterales</taxon>
        <taxon>Roseobacteraceae</taxon>
        <taxon>Marivita</taxon>
    </lineage>
</organism>
<dbReference type="Proteomes" id="UP000755667">
    <property type="component" value="Unassembled WGS sequence"/>
</dbReference>
<feature type="binding site" evidence="4">
    <location>
        <position position="202"/>
    </location>
    <ligand>
        <name>Zn(2+)</name>
        <dbReference type="ChEBI" id="CHEBI:29105"/>
        <label>1</label>
        <note>catalytic</note>
    </ligand>
</feature>
<evidence type="ECO:0000313" key="5">
    <source>
        <dbReference type="EMBL" id="MBM2413598.1"/>
    </source>
</evidence>
<dbReference type="Gene3D" id="3.20.20.70">
    <property type="entry name" value="Aldolase class I"/>
    <property type="match status" value="1"/>
</dbReference>
<evidence type="ECO:0000256" key="3">
    <source>
        <dbReference type="PIRSR" id="PIRSR001359-1"/>
    </source>
</evidence>
<proteinExistence type="predicted"/>
<evidence type="ECO:0000313" key="8">
    <source>
        <dbReference type="Proteomes" id="UP000809440"/>
    </source>
</evidence>
<dbReference type="PANTHER" id="PTHR30304">
    <property type="entry name" value="D-TAGATOSE-1,6-BISPHOSPHATE ALDOLASE"/>
    <property type="match status" value="1"/>
</dbReference>
<dbReference type="CDD" id="cd00947">
    <property type="entry name" value="TBP_aldolase_IIB"/>
    <property type="match status" value="1"/>
</dbReference>
<dbReference type="EMBL" id="JAFBXE010000009">
    <property type="protein sequence ID" value="MBM2413598.1"/>
    <property type="molecule type" value="Genomic_DNA"/>
</dbReference>
<evidence type="ECO:0000256" key="2">
    <source>
        <dbReference type="ARBA" id="ARBA00022567"/>
    </source>
</evidence>
<dbReference type="AlphaFoldDB" id="A0A9Q2NWT6"/>
<sequence length="274" mass="28916">MTRATLAEVLQPALRDGYAVAGLVCLGWEDARAYVAAAEAEGAPVILQAGPGARTHMPLPVWAAMFHALADGASVPVVSHLDHGTSVEECEEAIALGFTSVMFDGSRLSLDENIAQTRAIVEMAHAAGVSCEGEIGFVGYADGGESHGTDPVEAVRFAAETGVDAVAVSIGNVHLQTEQSAQIDRDRLARIEAMTDVPLVIHGGSGLPHDLRQDLARKSAICKFNIGTELRMTFGGALRGTLTARPDVFDRIAILSAVEEPLTQKAREVIRGLR</sequence>
<keyword evidence="4" id="KW-0479">Metal-binding</keyword>
<dbReference type="InterPro" id="IPR050246">
    <property type="entry name" value="Class_II_FBP_aldolase"/>
</dbReference>
<comment type="caution">
    <text evidence="5">The sequence shown here is derived from an EMBL/GenBank/DDBJ whole genome shotgun (WGS) entry which is preliminary data.</text>
</comment>